<proteinExistence type="predicted"/>
<sequence length="71" mass="8187">MVKWTADFGNDPNDDYNLIVIIYCNEEDVAIIRNLEGELVLQWFAKKPNLEVPVDWLIGLLVAAKERLARD</sequence>
<dbReference type="RefSeq" id="WP_084235283.1">
    <property type="nucleotide sequence ID" value="NZ_FWXW01000008.1"/>
</dbReference>
<keyword evidence="2" id="KW-1185">Reference proteome</keyword>
<dbReference type="Proteomes" id="UP000192790">
    <property type="component" value="Unassembled WGS sequence"/>
</dbReference>
<evidence type="ECO:0000313" key="2">
    <source>
        <dbReference type="Proteomes" id="UP000192790"/>
    </source>
</evidence>
<protein>
    <submittedName>
        <fullName evidence="1">Uncharacterized protein</fullName>
    </submittedName>
</protein>
<gene>
    <name evidence="1" type="ORF">SAMN02745168_2606</name>
</gene>
<dbReference type="AlphaFoldDB" id="A0A1W2CAL1"/>
<evidence type="ECO:0000313" key="1">
    <source>
        <dbReference type="EMBL" id="SMC81728.1"/>
    </source>
</evidence>
<dbReference type="OrthoDB" id="2085744at2"/>
<organism evidence="1 2">
    <name type="scientific">Papillibacter cinnamivorans DSM 12816</name>
    <dbReference type="NCBI Taxonomy" id="1122930"/>
    <lineage>
        <taxon>Bacteria</taxon>
        <taxon>Bacillati</taxon>
        <taxon>Bacillota</taxon>
        <taxon>Clostridia</taxon>
        <taxon>Eubacteriales</taxon>
        <taxon>Oscillospiraceae</taxon>
        <taxon>Papillibacter</taxon>
    </lineage>
</organism>
<reference evidence="1 2" key="1">
    <citation type="submission" date="2017-04" db="EMBL/GenBank/DDBJ databases">
        <authorList>
            <person name="Afonso C.L."/>
            <person name="Miller P.J."/>
            <person name="Scott M.A."/>
            <person name="Spackman E."/>
            <person name="Goraichik I."/>
            <person name="Dimitrov K.M."/>
            <person name="Suarez D.L."/>
            <person name="Swayne D.E."/>
        </authorList>
    </citation>
    <scope>NUCLEOTIDE SEQUENCE [LARGE SCALE GENOMIC DNA]</scope>
    <source>
        <strain evidence="1 2">DSM 12816</strain>
    </source>
</reference>
<dbReference type="EMBL" id="FWXW01000008">
    <property type="protein sequence ID" value="SMC81728.1"/>
    <property type="molecule type" value="Genomic_DNA"/>
</dbReference>
<accession>A0A1W2CAL1</accession>
<name>A0A1W2CAL1_9FIRM</name>